<proteinExistence type="predicted"/>
<dbReference type="EMBL" id="OP765584">
    <property type="protein sequence ID" value="UZT29269.1"/>
    <property type="molecule type" value="Genomic_DNA"/>
</dbReference>
<name>A0A9E8G4K1_9VIRU</name>
<protein>
    <submittedName>
        <fullName evidence="2">Uncharacterized protein</fullName>
    </submittedName>
</protein>
<reference evidence="2" key="1">
    <citation type="submission" date="2022-11" db="EMBL/GenBank/DDBJ databases">
        <title>Genomics discovery of giant fungal viruses from subsurface oceanic crustal fluids.</title>
        <authorList>
            <person name="Bhattacharjee A.S."/>
            <person name="Schulz F."/>
            <person name="Woyke T."/>
            <person name="Orcutt B.N."/>
            <person name="Matinez Martinez J."/>
        </authorList>
    </citation>
    <scope>NUCLEOTIDE SEQUENCE</scope>
    <source>
        <strain evidence="1">VSAG1.JdFR</strain>
        <strain evidence="2">VSAG8.JdFR</strain>
    </source>
</reference>
<dbReference type="EMBL" id="OP765507">
    <property type="protein sequence ID" value="UZT28933.1"/>
    <property type="molecule type" value="Genomic_DNA"/>
</dbReference>
<accession>A0A9E8G4K1</accession>
<evidence type="ECO:0000313" key="2">
    <source>
        <dbReference type="EMBL" id="UZT29269.1"/>
    </source>
</evidence>
<sequence>MNENKFIIWNYFNIPNLKDIMDDKKNLDKNKIFKNILSKNNFTNKKSVIENLEYLSNIYFIDYEYYNDNTINKYYKNRIVNNKLIEMIYDYENFKKKNSEVLYKLKYINNKVYEKNIEQSIQYFKTTVENNITIFDFMNSR</sequence>
<organism evidence="2">
    <name type="scientific">Nucleocytoviricota sp</name>
    <dbReference type="NCBI Taxonomy" id="2809609"/>
    <lineage>
        <taxon>Viruses</taxon>
        <taxon>Varidnaviria</taxon>
        <taxon>Bamfordvirae</taxon>
        <taxon>Nucleocytoviricota</taxon>
    </lineage>
</organism>
<evidence type="ECO:0000313" key="1">
    <source>
        <dbReference type="EMBL" id="UZT28933.1"/>
    </source>
</evidence>